<dbReference type="Proteomes" id="UP001305647">
    <property type="component" value="Unassembled WGS sequence"/>
</dbReference>
<comment type="caution">
    <text evidence="2">The sequence shown here is derived from an EMBL/GenBank/DDBJ whole genome shotgun (WGS) entry which is preliminary data.</text>
</comment>
<dbReference type="EMBL" id="MU863678">
    <property type="protein sequence ID" value="KAK4097331.1"/>
    <property type="molecule type" value="Genomic_DNA"/>
</dbReference>
<evidence type="ECO:0000256" key="1">
    <source>
        <dbReference type="SAM" id="MobiDB-lite"/>
    </source>
</evidence>
<organism evidence="2 3">
    <name type="scientific">Parathielavia hyrcaniae</name>
    <dbReference type="NCBI Taxonomy" id="113614"/>
    <lineage>
        <taxon>Eukaryota</taxon>
        <taxon>Fungi</taxon>
        <taxon>Dikarya</taxon>
        <taxon>Ascomycota</taxon>
        <taxon>Pezizomycotina</taxon>
        <taxon>Sordariomycetes</taxon>
        <taxon>Sordariomycetidae</taxon>
        <taxon>Sordariales</taxon>
        <taxon>Chaetomiaceae</taxon>
        <taxon>Parathielavia</taxon>
    </lineage>
</organism>
<dbReference type="AlphaFoldDB" id="A0AAN6SY61"/>
<reference evidence="2" key="1">
    <citation type="journal article" date="2023" name="Mol. Phylogenet. Evol.">
        <title>Genome-scale phylogeny and comparative genomics of the fungal order Sordariales.</title>
        <authorList>
            <person name="Hensen N."/>
            <person name="Bonometti L."/>
            <person name="Westerberg I."/>
            <person name="Brannstrom I.O."/>
            <person name="Guillou S."/>
            <person name="Cros-Aarteil S."/>
            <person name="Calhoun S."/>
            <person name="Haridas S."/>
            <person name="Kuo A."/>
            <person name="Mondo S."/>
            <person name="Pangilinan J."/>
            <person name="Riley R."/>
            <person name="LaButti K."/>
            <person name="Andreopoulos B."/>
            <person name="Lipzen A."/>
            <person name="Chen C."/>
            <person name="Yan M."/>
            <person name="Daum C."/>
            <person name="Ng V."/>
            <person name="Clum A."/>
            <person name="Steindorff A."/>
            <person name="Ohm R.A."/>
            <person name="Martin F."/>
            <person name="Silar P."/>
            <person name="Natvig D.O."/>
            <person name="Lalanne C."/>
            <person name="Gautier V."/>
            <person name="Ament-Velasquez S.L."/>
            <person name="Kruys A."/>
            <person name="Hutchinson M.I."/>
            <person name="Powell A.J."/>
            <person name="Barry K."/>
            <person name="Miller A.N."/>
            <person name="Grigoriev I.V."/>
            <person name="Debuchy R."/>
            <person name="Gladieux P."/>
            <person name="Hiltunen Thoren M."/>
            <person name="Johannesson H."/>
        </authorList>
    </citation>
    <scope>NUCLEOTIDE SEQUENCE</scope>
    <source>
        <strain evidence="2">CBS 757.83</strain>
    </source>
</reference>
<keyword evidence="3" id="KW-1185">Reference proteome</keyword>
<protein>
    <submittedName>
        <fullName evidence="2">Uncharacterized protein</fullName>
    </submittedName>
</protein>
<reference evidence="2" key="2">
    <citation type="submission" date="2023-05" db="EMBL/GenBank/DDBJ databases">
        <authorList>
            <consortium name="Lawrence Berkeley National Laboratory"/>
            <person name="Steindorff A."/>
            <person name="Hensen N."/>
            <person name="Bonometti L."/>
            <person name="Westerberg I."/>
            <person name="Brannstrom I.O."/>
            <person name="Guillou S."/>
            <person name="Cros-Aarteil S."/>
            <person name="Calhoun S."/>
            <person name="Haridas S."/>
            <person name="Kuo A."/>
            <person name="Mondo S."/>
            <person name="Pangilinan J."/>
            <person name="Riley R."/>
            <person name="Labutti K."/>
            <person name="Andreopoulos B."/>
            <person name="Lipzen A."/>
            <person name="Chen C."/>
            <person name="Yanf M."/>
            <person name="Daum C."/>
            <person name="Ng V."/>
            <person name="Clum A."/>
            <person name="Ohm R."/>
            <person name="Martin F."/>
            <person name="Silar P."/>
            <person name="Natvig D."/>
            <person name="Lalanne C."/>
            <person name="Gautier V."/>
            <person name="Ament-Velasquez S.L."/>
            <person name="Kruys A."/>
            <person name="Hutchinson M.I."/>
            <person name="Powell A.J."/>
            <person name="Barry K."/>
            <person name="Miller A.N."/>
            <person name="Grigoriev I.V."/>
            <person name="Debuchy R."/>
            <person name="Gladieux P."/>
            <person name="Thoren M.H."/>
            <person name="Johannesson H."/>
        </authorList>
    </citation>
    <scope>NUCLEOTIDE SEQUENCE</scope>
    <source>
        <strain evidence="2">CBS 757.83</strain>
    </source>
</reference>
<sequence>MLDYMKQPDYVWYKTGQDERRHANLPPFEFNEESQVKVMPSEIYCRLDCSSLSGRLCHVERPFLSVSNLKTHIKGHKINGQYVAVERRRPGSFSVDDEYAVTVFYRDLRRQAEAMASGRNIEDETDPVPISTQAGDPIQYELPESEQIGEASERGEQLGAASPSPIDHSESFHLVYRGRTRAIPL</sequence>
<proteinExistence type="predicted"/>
<accession>A0AAN6SY61</accession>
<name>A0AAN6SY61_9PEZI</name>
<gene>
    <name evidence="2" type="ORF">N658DRAFT_294453</name>
</gene>
<feature type="region of interest" description="Disordered" evidence="1">
    <location>
        <begin position="116"/>
        <end position="170"/>
    </location>
</feature>
<evidence type="ECO:0000313" key="2">
    <source>
        <dbReference type="EMBL" id="KAK4097331.1"/>
    </source>
</evidence>
<evidence type="ECO:0000313" key="3">
    <source>
        <dbReference type="Proteomes" id="UP001305647"/>
    </source>
</evidence>